<sequence length="186" mass="20486">MTDAEKAATQPSTAAETAAERLTSTGEGGASAVETYPPAVSSYYFGPPDASRAFGQPVTGKPGVHVPKEIVRIERDYSSGELPQFHSSFPLELEGRISPTTFSELINDINALLIRAHNPTRTWIDNSLAILTLYLSTLVVRSHYQRTMAELQQLIQRLNAEVLHPVGLSLVDPHKSAFLYIELEYF</sequence>
<feature type="region of interest" description="Disordered" evidence="7">
    <location>
        <begin position="1"/>
        <end position="33"/>
    </location>
</feature>
<comment type="subcellular location">
    <subcellularLocation>
        <location evidence="1">Endoplasmic reticulum membrane</location>
        <topology evidence="1">Peripheral membrane protein</topology>
    </subcellularLocation>
</comment>
<evidence type="ECO:0000256" key="3">
    <source>
        <dbReference type="ARBA" id="ARBA00011396"/>
    </source>
</evidence>
<evidence type="ECO:0000313" key="9">
    <source>
        <dbReference type="EMBL" id="TKY89967.1"/>
    </source>
</evidence>
<protein>
    <recommendedName>
        <fullName evidence="4">Ras modification protein ERF4</fullName>
    </recommendedName>
</protein>
<feature type="domain" description="Golgin subfamily A member 7/ERF4" evidence="8">
    <location>
        <begin position="70"/>
        <end position="182"/>
    </location>
</feature>
<dbReference type="GO" id="GO:0031211">
    <property type="term" value="C:endoplasmic reticulum palmitoyltransferase complex"/>
    <property type="evidence" value="ECO:0007669"/>
    <property type="project" value="TreeGrafter"/>
</dbReference>
<keyword evidence="10" id="KW-1185">Reference proteome</keyword>
<dbReference type="PANTHER" id="PTHR13254">
    <property type="entry name" value="GOLGI AUTOANTIGEN, GOLGIN SUBFAMILY A, 7"/>
    <property type="match status" value="1"/>
</dbReference>
<dbReference type="Proteomes" id="UP000306050">
    <property type="component" value="Chromosome SGRAM_10"/>
</dbReference>
<dbReference type="OrthoDB" id="2190159at2759"/>
<dbReference type="GO" id="GO:0006612">
    <property type="term" value="P:protein targeting to membrane"/>
    <property type="evidence" value="ECO:0007669"/>
    <property type="project" value="TreeGrafter"/>
</dbReference>
<comment type="caution">
    <text evidence="9">The sequence shown here is derived from an EMBL/GenBank/DDBJ whole genome shotgun (WGS) entry which is preliminary data.</text>
</comment>
<dbReference type="InterPro" id="IPR019383">
    <property type="entry name" value="Golgin_A_7/ERF4"/>
</dbReference>
<dbReference type="AlphaFoldDB" id="A0A4U7L002"/>
<keyword evidence="6" id="KW-0472">Membrane</keyword>
<reference evidence="9 10" key="1">
    <citation type="submission" date="2019-05" db="EMBL/GenBank/DDBJ databases">
        <title>Sporisorium graminicola CBS 10092 draft sequencing and annotation.</title>
        <authorList>
            <person name="Solano-Gonzalez S."/>
            <person name="Caddick M.X."/>
            <person name="Darby A."/>
        </authorList>
    </citation>
    <scope>NUCLEOTIDE SEQUENCE [LARGE SCALE GENOMIC DNA]</scope>
    <source>
        <strain evidence="9 10">CBS 10092</strain>
    </source>
</reference>
<keyword evidence="5" id="KW-0256">Endoplasmic reticulum</keyword>
<organism evidence="9 10">
    <name type="scientific">Sporisorium graminicola</name>
    <dbReference type="NCBI Taxonomy" id="280036"/>
    <lineage>
        <taxon>Eukaryota</taxon>
        <taxon>Fungi</taxon>
        <taxon>Dikarya</taxon>
        <taxon>Basidiomycota</taxon>
        <taxon>Ustilaginomycotina</taxon>
        <taxon>Ustilaginomycetes</taxon>
        <taxon>Ustilaginales</taxon>
        <taxon>Ustilaginaceae</taxon>
        <taxon>Sporisorium</taxon>
    </lineage>
</organism>
<dbReference type="PANTHER" id="PTHR13254:SF0">
    <property type="entry name" value="GOLGIN SUBFAMILY A MEMBER 7_ERF4 DOMAIN-CONTAINING PROTEIN"/>
    <property type="match status" value="1"/>
</dbReference>
<evidence type="ECO:0000256" key="2">
    <source>
        <dbReference type="ARBA" id="ARBA00007732"/>
    </source>
</evidence>
<name>A0A4U7L002_9BASI</name>
<evidence type="ECO:0000256" key="6">
    <source>
        <dbReference type="ARBA" id="ARBA00023136"/>
    </source>
</evidence>
<comment type="subunit">
    <text evidence="3">Interacts with ERF2.</text>
</comment>
<dbReference type="EMBL" id="SRRM01000003">
    <property type="protein sequence ID" value="TKY89967.1"/>
    <property type="molecule type" value="Genomic_DNA"/>
</dbReference>
<accession>A0A4U7L002</accession>
<evidence type="ECO:0000256" key="5">
    <source>
        <dbReference type="ARBA" id="ARBA00022824"/>
    </source>
</evidence>
<evidence type="ECO:0000313" key="10">
    <source>
        <dbReference type="Proteomes" id="UP000306050"/>
    </source>
</evidence>
<dbReference type="Pfam" id="PF10256">
    <property type="entry name" value="Erf4"/>
    <property type="match status" value="1"/>
</dbReference>
<dbReference type="GO" id="GO:0005789">
    <property type="term" value="C:endoplasmic reticulum membrane"/>
    <property type="evidence" value="ECO:0007669"/>
    <property type="project" value="UniProtKB-SubCell"/>
</dbReference>
<evidence type="ECO:0000256" key="4">
    <source>
        <dbReference type="ARBA" id="ARBA00018463"/>
    </source>
</evidence>
<dbReference type="RefSeq" id="XP_029741952.1">
    <property type="nucleotide sequence ID" value="XM_029881864.1"/>
</dbReference>
<evidence type="ECO:0000256" key="7">
    <source>
        <dbReference type="SAM" id="MobiDB-lite"/>
    </source>
</evidence>
<comment type="similarity">
    <text evidence="2">Belongs to the ERF4 family.</text>
</comment>
<dbReference type="InterPro" id="IPR051371">
    <property type="entry name" value="Ras_palmitoyltransferase"/>
</dbReference>
<evidence type="ECO:0000256" key="1">
    <source>
        <dbReference type="ARBA" id="ARBA00004406"/>
    </source>
</evidence>
<evidence type="ECO:0000259" key="8">
    <source>
        <dbReference type="Pfam" id="PF10256"/>
    </source>
</evidence>
<proteinExistence type="inferred from homology"/>
<gene>
    <name evidence="9" type="ORF">EX895_001265</name>
</gene>
<dbReference type="GeneID" id="40724160"/>
<dbReference type="KEGG" id="sgra:EX895_001265"/>